<name>A0A9X0W8M4_9GAMM</name>
<evidence type="ECO:0000256" key="15">
    <source>
        <dbReference type="ARBA" id="ARBA00023098"/>
    </source>
</evidence>
<dbReference type="EMBL" id="NRRY01000015">
    <property type="protein sequence ID" value="MBK1618906.1"/>
    <property type="molecule type" value="Genomic_DNA"/>
</dbReference>
<evidence type="ECO:0000256" key="2">
    <source>
        <dbReference type="ARBA" id="ARBA00001604"/>
    </source>
</evidence>
<comment type="function">
    <text evidence="20">Hydrolysis of phosphatidylcholine with phospholipase A2 (EC 3.1.1.4) and phospholipase A1 (EC 3.1.1.32) activities.</text>
</comment>
<evidence type="ECO:0000256" key="12">
    <source>
        <dbReference type="ARBA" id="ARBA00022801"/>
    </source>
</evidence>
<comment type="subunit">
    <text evidence="4 20">Homodimer; dimerization is reversible, and the dimeric form is the active one.</text>
</comment>
<dbReference type="PRINTS" id="PR01486">
    <property type="entry name" value="PHPHLIPASEA1"/>
</dbReference>
<feature type="active site" description="Nucleophile" evidence="18">
    <location>
        <position position="224"/>
    </location>
</feature>
<accession>A0A9X0W8M4</accession>
<feature type="binding site" description="in dimeric form" evidence="19">
    <location>
        <position position="232"/>
    </location>
    <ligand>
        <name>Ca(2+)</name>
        <dbReference type="ChEBI" id="CHEBI:29108"/>
        <label>1</label>
    </ligand>
</feature>
<feature type="binding site" description="in dimeric form" evidence="19">
    <location>
        <position position="227"/>
    </location>
    <ligand>
        <name>Ca(2+)</name>
        <dbReference type="ChEBI" id="CHEBI:29108"/>
        <label>1</label>
    </ligand>
</feature>
<evidence type="ECO:0000256" key="6">
    <source>
        <dbReference type="ARBA" id="ARBA00013278"/>
    </source>
</evidence>
<protein>
    <recommendedName>
        <fullName evidence="7 20">Phospholipase A1</fullName>
        <ecNumber evidence="5 20">3.1.1.32</ecNumber>
        <ecNumber evidence="6 20">3.1.1.4</ecNumber>
    </recommendedName>
    <alternativeName>
        <fullName evidence="20">Phosphatidylcholine 1-acylhydrolase</fullName>
    </alternativeName>
</protein>
<feature type="binding site" description="in dimeric form" evidence="19">
    <location>
        <position position="186"/>
    </location>
    <ligand>
        <name>Ca(2+)</name>
        <dbReference type="ChEBI" id="CHEBI:29108"/>
        <label>1</label>
    </ligand>
</feature>
<keyword evidence="11 20" id="KW-0732">Signal</keyword>
<evidence type="ECO:0000256" key="11">
    <source>
        <dbReference type="ARBA" id="ARBA00022729"/>
    </source>
</evidence>
<evidence type="ECO:0000256" key="17">
    <source>
        <dbReference type="ARBA" id="ARBA00023237"/>
    </source>
</evidence>
<evidence type="ECO:0000256" key="18">
    <source>
        <dbReference type="PIRSR" id="PIRSR603187-1"/>
    </source>
</evidence>
<dbReference type="GO" id="GO:0008970">
    <property type="term" value="F:phospholipase A1 activity"/>
    <property type="evidence" value="ECO:0007669"/>
    <property type="project" value="UniProtKB-EC"/>
</dbReference>
<dbReference type="GO" id="GO:0016042">
    <property type="term" value="P:lipid catabolic process"/>
    <property type="evidence" value="ECO:0007669"/>
    <property type="project" value="UniProtKB-KW"/>
</dbReference>
<evidence type="ECO:0000256" key="1">
    <source>
        <dbReference type="ARBA" id="ARBA00000111"/>
    </source>
</evidence>
<sequence>MLLATSCVALPAMANAAAGMQSCAEIRDDQRRLACYDQISGRTPELAPLATAKPVESDTAARKPMQVNAADAKQADFSEAALTASEPSASMFDRAWSFEPDSDRYLIKLYRPNYLNPMRYQSRTNDQPFESLFNSVESTDGDLDKVEAAFQISFKTRVWATNDRRLGFWFAYTQQSFWQVYNGDISSPFRDTNYMPELKVAWQPQWSFGGFDWRLLSLGYTHESNGRSDPISRSWDRLVAEIGLEKDNFALLIRPWIRIDDSSSDKDNPDITDYYGYGDITAIYKWRGHSFTLMARGNPAEAKGAVRASWMTPKLIGPLRGYLVGFSGYGDTLIDYNFKQNTISIGIALNDVLDR</sequence>
<comment type="caution">
    <text evidence="21">The sequence shown here is derived from an EMBL/GenBank/DDBJ whole genome shotgun (WGS) entry which is preliminary data.</text>
</comment>
<feature type="binding site" description="in dimeric form" evidence="19">
    <location>
        <position position="267"/>
    </location>
    <ligand>
        <name>Ca(2+)</name>
        <dbReference type="ChEBI" id="CHEBI:29108"/>
        <label>1</label>
    </ligand>
</feature>
<comment type="catalytic activity">
    <reaction evidence="1 20">
        <text>a 1,2-diacyl-sn-glycero-3-phosphocholine + H2O = a 2-acyl-sn-glycero-3-phosphocholine + a fatty acid + H(+)</text>
        <dbReference type="Rhea" id="RHEA:18689"/>
        <dbReference type="ChEBI" id="CHEBI:15377"/>
        <dbReference type="ChEBI" id="CHEBI:15378"/>
        <dbReference type="ChEBI" id="CHEBI:28868"/>
        <dbReference type="ChEBI" id="CHEBI:57643"/>
        <dbReference type="ChEBI" id="CHEBI:57875"/>
        <dbReference type="EC" id="3.1.1.32"/>
    </reaction>
</comment>
<dbReference type="GO" id="GO:0009279">
    <property type="term" value="C:cell outer membrane"/>
    <property type="evidence" value="ECO:0007669"/>
    <property type="project" value="UniProtKB-SubCell"/>
</dbReference>
<comment type="similarity">
    <text evidence="3 20">Belongs to the phospholipase A1 family.</text>
</comment>
<keyword evidence="10 19" id="KW-0479">Metal-binding</keyword>
<comment type="catalytic activity">
    <reaction evidence="2 20">
        <text>a 1,2-diacyl-sn-glycero-3-phosphocholine + H2O = a 1-acyl-sn-glycero-3-phosphocholine + a fatty acid + H(+)</text>
        <dbReference type="Rhea" id="RHEA:15801"/>
        <dbReference type="ChEBI" id="CHEBI:15377"/>
        <dbReference type="ChEBI" id="CHEBI:15378"/>
        <dbReference type="ChEBI" id="CHEBI:28868"/>
        <dbReference type="ChEBI" id="CHEBI:57643"/>
        <dbReference type="ChEBI" id="CHEBI:58168"/>
        <dbReference type="EC" id="3.1.1.4"/>
    </reaction>
</comment>
<dbReference type="AlphaFoldDB" id="A0A9X0W8M4"/>
<organism evidence="21 22">
    <name type="scientific">Lamprobacter modestohalophilus</name>
    <dbReference type="NCBI Taxonomy" id="1064514"/>
    <lineage>
        <taxon>Bacteria</taxon>
        <taxon>Pseudomonadati</taxon>
        <taxon>Pseudomonadota</taxon>
        <taxon>Gammaproteobacteria</taxon>
        <taxon>Chromatiales</taxon>
        <taxon>Chromatiaceae</taxon>
        <taxon>Lamprobacter</taxon>
    </lineage>
</organism>
<keyword evidence="8" id="KW-1134">Transmembrane beta strand</keyword>
<comment type="cofactor">
    <cofactor evidence="20">
        <name>Ca(2+)</name>
        <dbReference type="ChEBI" id="CHEBI:29108"/>
    </cofactor>
    <text evidence="20">Binds 1 Ca(2+) ion per monomer. In the dimeric form the Ca(2+) is bound by different amino acids with binding of each Ca(2+) shared with ligands coming from each monomer. The Ca(2+) ion may have a role in catalysis.</text>
</comment>
<dbReference type="Proteomes" id="UP001138768">
    <property type="component" value="Unassembled WGS sequence"/>
</dbReference>
<evidence type="ECO:0000313" key="21">
    <source>
        <dbReference type="EMBL" id="MBK1618906.1"/>
    </source>
</evidence>
<dbReference type="EC" id="3.1.1.4" evidence="6 20"/>
<dbReference type="Gene3D" id="2.40.230.10">
    <property type="entry name" value="Phospholipase A1"/>
    <property type="match status" value="1"/>
</dbReference>
<keyword evidence="15 20" id="KW-0443">Lipid metabolism</keyword>
<dbReference type="InterPro" id="IPR003187">
    <property type="entry name" value="PLipase_A1"/>
</dbReference>
<keyword evidence="13 19" id="KW-0106">Calcium</keyword>
<proteinExistence type="inferred from homology"/>
<evidence type="ECO:0000256" key="4">
    <source>
        <dbReference type="ARBA" id="ARBA00011702"/>
    </source>
</evidence>
<dbReference type="GO" id="GO:0004623">
    <property type="term" value="F:phospholipase A2 activity"/>
    <property type="evidence" value="ECO:0007669"/>
    <property type="project" value="UniProtKB-EC"/>
</dbReference>
<dbReference type="Pfam" id="PF02253">
    <property type="entry name" value="PLA1"/>
    <property type="match status" value="1"/>
</dbReference>
<evidence type="ECO:0000256" key="19">
    <source>
        <dbReference type="PIRSR" id="PIRSR603187-2"/>
    </source>
</evidence>
<feature type="signal peptide" evidence="20">
    <location>
        <begin position="1"/>
        <end position="16"/>
    </location>
</feature>
<feature type="active site" description="Proton acceptor" evidence="18">
    <location>
        <position position="222"/>
    </location>
</feature>
<dbReference type="InterPro" id="IPR036541">
    <property type="entry name" value="PLipase_A1_sf"/>
</dbReference>
<keyword evidence="16" id="KW-0472">Membrane</keyword>
<feature type="chain" id="PRO_5041018535" description="Phospholipase A1" evidence="20">
    <location>
        <begin position="17"/>
        <end position="355"/>
    </location>
</feature>
<evidence type="ECO:0000256" key="13">
    <source>
        <dbReference type="ARBA" id="ARBA00022837"/>
    </source>
</evidence>
<keyword evidence="17 20" id="KW-0998">Cell outer membrane</keyword>
<keyword evidence="9" id="KW-0812">Transmembrane</keyword>
<keyword evidence="14 20" id="KW-0442">Lipid degradation</keyword>
<evidence type="ECO:0000256" key="20">
    <source>
        <dbReference type="RuleBase" id="RU366027"/>
    </source>
</evidence>
<reference evidence="21 22" key="1">
    <citation type="journal article" date="2020" name="Microorganisms">
        <title>Osmotic Adaptation and Compatible Solute Biosynthesis of Phototrophic Bacteria as Revealed from Genome Analyses.</title>
        <authorList>
            <person name="Imhoff J.F."/>
            <person name="Rahn T."/>
            <person name="Kunzel S."/>
            <person name="Keller A."/>
            <person name="Neulinger S.C."/>
        </authorList>
    </citation>
    <scope>NUCLEOTIDE SEQUENCE [LARGE SCALE GENOMIC DNA]</scope>
    <source>
        <strain evidence="21 22">DSM 25653</strain>
    </source>
</reference>
<evidence type="ECO:0000256" key="3">
    <source>
        <dbReference type="ARBA" id="ARBA00010525"/>
    </source>
</evidence>
<keyword evidence="12 20" id="KW-0378">Hydrolase</keyword>
<evidence type="ECO:0000256" key="14">
    <source>
        <dbReference type="ARBA" id="ARBA00022963"/>
    </source>
</evidence>
<comment type="subcellular location">
    <subcellularLocation>
        <location evidence="20">Cell outer membrane</location>
        <topology evidence="20">Multi-pass membrane protein</topology>
    </subcellularLocation>
    <text evidence="20">One of the very few enzymes located there.</text>
</comment>
<evidence type="ECO:0000256" key="7">
    <source>
        <dbReference type="ARBA" id="ARBA00021726"/>
    </source>
</evidence>
<evidence type="ECO:0000256" key="8">
    <source>
        <dbReference type="ARBA" id="ARBA00022452"/>
    </source>
</evidence>
<evidence type="ECO:0000256" key="10">
    <source>
        <dbReference type="ARBA" id="ARBA00022723"/>
    </source>
</evidence>
<evidence type="ECO:0000256" key="5">
    <source>
        <dbReference type="ARBA" id="ARBA00013179"/>
    </source>
</evidence>
<gene>
    <name evidence="21" type="ORF">CKO42_10780</name>
</gene>
<dbReference type="PANTHER" id="PTHR40457">
    <property type="entry name" value="PHOSPHOLIPASE A1"/>
    <property type="match status" value="1"/>
</dbReference>
<dbReference type="EC" id="3.1.1.32" evidence="5 20"/>
<dbReference type="PANTHER" id="PTHR40457:SF1">
    <property type="entry name" value="PHOSPHOLIPASE A1"/>
    <property type="match status" value="1"/>
</dbReference>
<evidence type="ECO:0000256" key="9">
    <source>
        <dbReference type="ARBA" id="ARBA00022692"/>
    </source>
</evidence>
<dbReference type="GO" id="GO:0005509">
    <property type="term" value="F:calcium ion binding"/>
    <property type="evidence" value="ECO:0007669"/>
    <property type="project" value="TreeGrafter"/>
</dbReference>
<evidence type="ECO:0000313" key="22">
    <source>
        <dbReference type="Proteomes" id="UP001138768"/>
    </source>
</evidence>
<keyword evidence="22" id="KW-1185">Reference proteome</keyword>
<dbReference type="CDD" id="cd00541">
    <property type="entry name" value="OMPLA"/>
    <property type="match status" value="1"/>
</dbReference>
<evidence type="ECO:0000256" key="16">
    <source>
        <dbReference type="ARBA" id="ARBA00023136"/>
    </source>
</evidence>
<dbReference type="SUPFAM" id="SSF56931">
    <property type="entry name" value="Outer membrane phospholipase A (OMPLA)"/>
    <property type="match status" value="1"/>
</dbReference>